<dbReference type="Proteomes" id="UP000008062">
    <property type="component" value="Chromosome 6"/>
</dbReference>
<accession>F9XDK2</accession>
<proteinExistence type="predicted"/>
<organism evidence="2 3">
    <name type="scientific">Zymoseptoria tritici (strain CBS 115943 / IPO323)</name>
    <name type="common">Speckled leaf blotch fungus</name>
    <name type="synonym">Septoria tritici</name>
    <dbReference type="NCBI Taxonomy" id="336722"/>
    <lineage>
        <taxon>Eukaryota</taxon>
        <taxon>Fungi</taxon>
        <taxon>Dikarya</taxon>
        <taxon>Ascomycota</taxon>
        <taxon>Pezizomycotina</taxon>
        <taxon>Dothideomycetes</taxon>
        <taxon>Dothideomycetidae</taxon>
        <taxon>Mycosphaerellales</taxon>
        <taxon>Mycosphaerellaceae</taxon>
        <taxon>Zymoseptoria</taxon>
    </lineage>
</organism>
<gene>
    <name evidence="2" type="ORF">MYCGRDRAFT_109897</name>
</gene>
<dbReference type="EMBL" id="CM001201">
    <property type="protein sequence ID" value="EGP86788.1"/>
    <property type="molecule type" value="Genomic_DNA"/>
</dbReference>
<evidence type="ECO:0000256" key="1">
    <source>
        <dbReference type="SAM" id="MobiDB-lite"/>
    </source>
</evidence>
<dbReference type="eggNOG" id="ENOG502T1CC">
    <property type="taxonomic scope" value="Eukaryota"/>
</dbReference>
<protein>
    <recommendedName>
        <fullName evidence="4">Tachykinin family protein</fullName>
    </recommendedName>
</protein>
<dbReference type="HOGENOM" id="CLU_471746_0_0_1"/>
<dbReference type="RefSeq" id="XP_003851812.1">
    <property type="nucleotide sequence ID" value="XM_003851764.1"/>
</dbReference>
<dbReference type="KEGG" id="ztr:MYCGRDRAFT_109897"/>
<dbReference type="OrthoDB" id="3630963at2759"/>
<dbReference type="OMA" id="AVAYNIC"/>
<evidence type="ECO:0000313" key="2">
    <source>
        <dbReference type="EMBL" id="EGP86788.1"/>
    </source>
</evidence>
<feature type="compositionally biased region" description="Low complexity" evidence="1">
    <location>
        <begin position="85"/>
        <end position="94"/>
    </location>
</feature>
<dbReference type="GeneID" id="13401593"/>
<feature type="region of interest" description="Disordered" evidence="1">
    <location>
        <begin position="29"/>
        <end position="135"/>
    </location>
</feature>
<evidence type="ECO:0000313" key="3">
    <source>
        <dbReference type="Proteomes" id="UP000008062"/>
    </source>
</evidence>
<sequence length="581" mass="65261">MKMHDDLPIINFSTKKYVSAADLSRIRSHAQQRVQDQRLARRSKSEADPELRAAKNSRDALLRGEQAGQQSFTFALEPKPRDEVTTPSTSTAPSTKRRKRTVKKQSATPGSEGHPIVKRESHSLSASPGERPDPFDSFPITIDAQFMELAEGYLLGWKWPHAKELLFRETMSQPILVHSFLAIANHIWRRDEWKSMWHENVAISHMRNGLAIVNTLNPQDRTPLARALTWAIIRLATIKINQGQLETSISHLNALALIAPDMTEWEGTPFGGHFQTATASLLLANYTQSTRVRKSLHLPFGPMTTTAVSDVTSTDFFIPSNAIMLAPILSTLLSASLIDALTALTALYNTTAAVSSLPHTHTGVQAREAVKISLRLARLGPVEHEPFPSPGRSWQLEFAECVRLTALLFTWEFGRNSSSQNDTVASARRHNRAFLTARVLGRVFDEVEWKESEDRRAVSDLVLWMLVVCGSTTPIPEDRIYYANLARIYFPDSWKWGYEDVQRLGRVLPWIEPPEDPPAEAWWEIVRNPDWEAGKKAWKQETGAPLLLGYIPITPGLKARRMQSEEARDGKSEQEGDDDGG</sequence>
<evidence type="ECO:0008006" key="4">
    <source>
        <dbReference type="Google" id="ProtNLM"/>
    </source>
</evidence>
<dbReference type="VEuPathDB" id="FungiDB:ZTRI_6.423"/>
<feature type="compositionally biased region" description="Basic and acidic residues" evidence="1">
    <location>
        <begin position="562"/>
        <end position="574"/>
    </location>
</feature>
<name>F9XDK2_ZYMTI</name>
<dbReference type="AlphaFoldDB" id="F9XDK2"/>
<keyword evidence="3" id="KW-1185">Reference proteome</keyword>
<feature type="region of interest" description="Disordered" evidence="1">
    <location>
        <begin position="560"/>
        <end position="581"/>
    </location>
</feature>
<reference evidence="2 3" key="1">
    <citation type="journal article" date="2011" name="PLoS Genet.">
        <title>Finished genome of the fungal wheat pathogen Mycosphaerella graminicola reveals dispensome structure, chromosome plasticity, and stealth pathogenesis.</title>
        <authorList>
            <person name="Goodwin S.B."/>
            <person name="Ben M'barek S."/>
            <person name="Dhillon B."/>
            <person name="Wittenberg A.H.J."/>
            <person name="Crane C.F."/>
            <person name="Hane J.K."/>
            <person name="Foster A.J."/>
            <person name="Van der Lee T.A.J."/>
            <person name="Grimwood J."/>
            <person name="Aerts A."/>
            <person name="Antoniw J."/>
            <person name="Bailey A."/>
            <person name="Bluhm B."/>
            <person name="Bowler J."/>
            <person name="Bristow J."/>
            <person name="van der Burgt A."/>
            <person name="Canto-Canche B."/>
            <person name="Churchill A.C.L."/>
            <person name="Conde-Ferraez L."/>
            <person name="Cools H.J."/>
            <person name="Coutinho P.M."/>
            <person name="Csukai M."/>
            <person name="Dehal P."/>
            <person name="De Wit P."/>
            <person name="Donzelli B."/>
            <person name="van de Geest H.C."/>
            <person name="van Ham R.C.H.J."/>
            <person name="Hammond-Kosack K.E."/>
            <person name="Henrissat B."/>
            <person name="Kilian A."/>
            <person name="Kobayashi A.K."/>
            <person name="Koopmann E."/>
            <person name="Kourmpetis Y."/>
            <person name="Kuzniar A."/>
            <person name="Lindquist E."/>
            <person name="Lombard V."/>
            <person name="Maliepaard C."/>
            <person name="Martins N."/>
            <person name="Mehrabi R."/>
            <person name="Nap J.P.H."/>
            <person name="Ponomarenko A."/>
            <person name="Rudd J.J."/>
            <person name="Salamov A."/>
            <person name="Schmutz J."/>
            <person name="Schouten H.J."/>
            <person name="Shapiro H."/>
            <person name="Stergiopoulos I."/>
            <person name="Torriani S.F.F."/>
            <person name="Tu H."/>
            <person name="de Vries R.P."/>
            <person name="Waalwijk C."/>
            <person name="Ware S.B."/>
            <person name="Wiebenga A."/>
            <person name="Zwiers L.-H."/>
            <person name="Oliver R.P."/>
            <person name="Grigoriev I.V."/>
            <person name="Kema G.H.J."/>
        </authorList>
    </citation>
    <scope>NUCLEOTIDE SEQUENCE [LARGE SCALE GENOMIC DNA]</scope>
    <source>
        <strain evidence="3">CBS 115943 / IPO323</strain>
    </source>
</reference>
<dbReference type="InParanoid" id="F9XDK2"/>
<feature type="compositionally biased region" description="Basic and acidic residues" evidence="1">
    <location>
        <begin position="35"/>
        <end position="62"/>
    </location>
</feature>